<proteinExistence type="predicted"/>
<evidence type="ECO:0000313" key="3">
    <source>
        <dbReference type="Proteomes" id="UP000094580"/>
    </source>
</evidence>
<comment type="caution">
    <text evidence="2">The sequence shown here is derived from an EMBL/GenBank/DDBJ whole genome shotgun (WGS) entry which is preliminary data.</text>
</comment>
<sequence>MSTLSIEISEFNQLYDLLSQKTFNLSKEKLHWKKNERSWSILEVLTHLVDHAFVVNFRLREVLAGSSVQLPAFNQDKWIAGQYANDGNIVEVLETYRVILYYNSQLLKRLTSDDWKKSGINPQNAIVTVEDIIKSFMSHVHLHLKQIQRILYEYSLV</sequence>
<gene>
    <name evidence="2" type="ORF">BED47_17025</name>
</gene>
<dbReference type="EMBL" id="MDKC01000004">
    <property type="protein sequence ID" value="ODG92884.1"/>
    <property type="molecule type" value="Genomic_DNA"/>
</dbReference>
<accession>A0ABX2ZU35</accession>
<dbReference type="SUPFAM" id="SSF109854">
    <property type="entry name" value="DinB/YfiT-like putative metalloenzymes"/>
    <property type="match status" value="1"/>
</dbReference>
<organism evidence="2 3">
    <name type="scientific">Gottfriedia luciferensis</name>
    <dbReference type="NCBI Taxonomy" id="178774"/>
    <lineage>
        <taxon>Bacteria</taxon>
        <taxon>Bacillati</taxon>
        <taxon>Bacillota</taxon>
        <taxon>Bacilli</taxon>
        <taxon>Bacillales</taxon>
        <taxon>Bacillaceae</taxon>
        <taxon>Gottfriedia</taxon>
    </lineage>
</organism>
<evidence type="ECO:0000313" key="2">
    <source>
        <dbReference type="EMBL" id="ODG92884.1"/>
    </source>
</evidence>
<keyword evidence="3" id="KW-1185">Reference proteome</keyword>
<dbReference type="InterPro" id="IPR024775">
    <property type="entry name" value="DinB-like"/>
</dbReference>
<feature type="domain" description="DinB-like" evidence="1">
    <location>
        <begin position="15"/>
        <end position="147"/>
    </location>
</feature>
<dbReference type="Proteomes" id="UP000094580">
    <property type="component" value="Unassembled WGS sequence"/>
</dbReference>
<dbReference type="Pfam" id="PF12867">
    <property type="entry name" value="DinB_2"/>
    <property type="match status" value="1"/>
</dbReference>
<name>A0ABX2ZU35_9BACI</name>
<evidence type="ECO:0000259" key="1">
    <source>
        <dbReference type="Pfam" id="PF12867"/>
    </source>
</evidence>
<protein>
    <recommendedName>
        <fullName evidence="1">DinB-like domain-containing protein</fullName>
    </recommendedName>
</protein>
<reference evidence="2 3" key="1">
    <citation type="submission" date="2016-07" db="EMBL/GenBank/DDBJ databases">
        <authorList>
            <person name="Townsley L."/>
            <person name="Shank E.A."/>
        </authorList>
    </citation>
    <scope>NUCLEOTIDE SEQUENCE [LARGE SCALE GENOMIC DNA]</scope>
    <source>
        <strain evidence="2 3">CH01</strain>
    </source>
</reference>
<dbReference type="Gene3D" id="1.20.120.450">
    <property type="entry name" value="dinb family like domain"/>
    <property type="match status" value="1"/>
</dbReference>
<dbReference type="RefSeq" id="WP_069032823.1">
    <property type="nucleotide sequence ID" value="NZ_MDKC01000004.1"/>
</dbReference>
<dbReference type="InterPro" id="IPR034660">
    <property type="entry name" value="DinB/YfiT-like"/>
</dbReference>